<gene>
    <name evidence="3" type="ORF">LUZ62_053614</name>
</gene>
<accession>A0AAV8DLE9</accession>
<evidence type="ECO:0000256" key="1">
    <source>
        <dbReference type="SAM" id="MobiDB-lite"/>
    </source>
</evidence>
<keyword evidence="2" id="KW-0472">Membrane</keyword>
<dbReference type="PANTHER" id="PTHR34064">
    <property type="entry name" value="OS04G0672300 PROTEIN"/>
    <property type="match status" value="1"/>
</dbReference>
<feature type="region of interest" description="Disordered" evidence="1">
    <location>
        <begin position="27"/>
        <end position="59"/>
    </location>
</feature>
<name>A0AAV8DLE9_9POAL</name>
<feature type="transmembrane region" description="Helical" evidence="2">
    <location>
        <begin position="105"/>
        <end position="125"/>
    </location>
</feature>
<sequence>MENHEKNQGMIDGSPDGFVAVDIGALSRQTEHQTENSSSRSILQRNGGDTTEADVTRGDEKEVTLVHVAQLGGPSEVFRVTTPRAGGKCKRSARRRSTWLHPRKVLFVFAALSSMGTLILLYFTLSMAKSTSNQIDDQ</sequence>
<evidence type="ECO:0000313" key="4">
    <source>
        <dbReference type="Proteomes" id="UP001140206"/>
    </source>
</evidence>
<comment type="caution">
    <text evidence="3">The sequence shown here is derived from an EMBL/GenBank/DDBJ whole genome shotgun (WGS) entry which is preliminary data.</text>
</comment>
<keyword evidence="4" id="KW-1185">Reference proteome</keyword>
<feature type="compositionally biased region" description="Polar residues" evidence="1">
    <location>
        <begin position="35"/>
        <end position="49"/>
    </location>
</feature>
<dbReference type="PANTHER" id="PTHR34064:SF1">
    <property type="entry name" value="OS01G0787400 PROTEIN"/>
    <property type="match status" value="1"/>
</dbReference>
<protein>
    <submittedName>
        <fullName evidence="3">Transmembrane protein</fullName>
    </submittedName>
</protein>
<evidence type="ECO:0000256" key="2">
    <source>
        <dbReference type="SAM" id="Phobius"/>
    </source>
</evidence>
<evidence type="ECO:0000313" key="3">
    <source>
        <dbReference type="EMBL" id="KAJ4769357.1"/>
    </source>
</evidence>
<reference evidence="3" key="1">
    <citation type="submission" date="2022-08" db="EMBL/GenBank/DDBJ databases">
        <authorList>
            <person name="Marques A."/>
        </authorList>
    </citation>
    <scope>NUCLEOTIDE SEQUENCE</scope>
    <source>
        <strain evidence="3">RhyPub2mFocal</strain>
        <tissue evidence="3">Leaves</tissue>
    </source>
</reference>
<proteinExistence type="predicted"/>
<dbReference type="AlphaFoldDB" id="A0AAV8DLE9"/>
<keyword evidence="2 3" id="KW-0812">Transmembrane</keyword>
<keyword evidence="2" id="KW-1133">Transmembrane helix</keyword>
<dbReference type="Proteomes" id="UP001140206">
    <property type="component" value="Chromosome 3"/>
</dbReference>
<dbReference type="EMBL" id="JAMFTS010000003">
    <property type="protein sequence ID" value="KAJ4769357.1"/>
    <property type="molecule type" value="Genomic_DNA"/>
</dbReference>
<organism evidence="3 4">
    <name type="scientific">Rhynchospora pubera</name>
    <dbReference type="NCBI Taxonomy" id="906938"/>
    <lineage>
        <taxon>Eukaryota</taxon>
        <taxon>Viridiplantae</taxon>
        <taxon>Streptophyta</taxon>
        <taxon>Embryophyta</taxon>
        <taxon>Tracheophyta</taxon>
        <taxon>Spermatophyta</taxon>
        <taxon>Magnoliopsida</taxon>
        <taxon>Liliopsida</taxon>
        <taxon>Poales</taxon>
        <taxon>Cyperaceae</taxon>
        <taxon>Cyperoideae</taxon>
        <taxon>Rhynchosporeae</taxon>
        <taxon>Rhynchospora</taxon>
    </lineage>
</organism>